<dbReference type="AlphaFoldDB" id="A0A0E2B330"/>
<name>A0A0E2B330_9LEPT</name>
<gene>
    <name evidence="1" type="ORF">LEP1GSC081_4459</name>
</gene>
<organism evidence="1 2">
    <name type="scientific">Leptospira kirschneri str. H1</name>
    <dbReference type="NCBI Taxonomy" id="1049966"/>
    <lineage>
        <taxon>Bacteria</taxon>
        <taxon>Pseudomonadati</taxon>
        <taxon>Spirochaetota</taxon>
        <taxon>Spirochaetia</taxon>
        <taxon>Leptospirales</taxon>
        <taxon>Leptospiraceae</taxon>
        <taxon>Leptospira</taxon>
    </lineage>
</organism>
<evidence type="ECO:0000313" key="1">
    <source>
        <dbReference type="EMBL" id="EKO15189.1"/>
    </source>
</evidence>
<dbReference type="EMBL" id="AHMY02000050">
    <property type="protein sequence ID" value="EKO15189.1"/>
    <property type="molecule type" value="Genomic_DNA"/>
</dbReference>
<accession>A0A0E2B330</accession>
<dbReference type="Proteomes" id="UP000006253">
    <property type="component" value="Unassembled WGS sequence"/>
</dbReference>
<evidence type="ECO:0000313" key="2">
    <source>
        <dbReference type="Proteomes" id="UP000006253"/>
    </source>
</evidence>
<protein>
    <submittedName>
        <fullName evidence="1">Uncharacterized protein</fullName>
    </submittedName>
</protein>
<comment type="caution">
    <text evidence="1">The sequence shown here is derived from an EMBL/GenBank/DDBJ whole genome shotgun (WGS) entry which is preliminary data.</text>
</comment>
<proteinExistence type="predicted"/>
<sequence length="49" mass="5681">MKLSKVLSALIDCMYFFLLLKRKWIETKAVAQAFGSLNKFLSLIKEEVD</sequence>
<reference evidence="1 2" key="1">
    <citation type="submission" date="2012-10" db="EMBL/GenBank/DDBJ databases">
        <authorList>
            <person name="Harkins D.M."/>
            <person name="Durkin A.S."/>
            <person name="Brinkac L.M."/>
            <person name="Selengut J.D."/>
            <person name="Sanka R."/>
            <person name="DePew J."/>
            <person name="Purushe J."/>
            <person name="Peacock S.J."/>
            <person name="Thaipadungpanit J."/>
            <person name="Wuthiekanun V.W."/>
            <person name="Day N.P."/>
            <person name="Vinetz J.M."/>
            <person name="Sutton G.G."/>
            <person name="Nelson W.C."/>
            <person name="Fouts D.E."/>
        </authorList>
    </citation>
    <scope>NUCLEOTIDE SEQUENCE [LARGE SCALE GENOMIC DNA]</scope>
    <source>
        <strain evidence="1 2">H1</strain>
    </source>
</reference>